<dbReference type="STRING" id="416591.Tlet_1006"/>
<reference evidence="4 5" key="2">
    <citation type="journal article" date="2009" name="Proc. Natl. Acad. Sci. U.S.A.">
        <title>On the chimeric nature, thermophilic origin, and phylogenetic placement of the Thermotogales.</title>
        <authorList>
            <person name="Zhaxybayeva O."/>
            <person name="Swithers K.S."/>
            <person name="Lapierre P."/>
            <person name="Fournier G.P."/>
            <person name="Bickhart D.M."/>
            <person name="DeBoy R.T."/>
            <person name="Nelson K.E."/>
            <person name="Nesbo C.L."/>
            <person name="Doolittle W.F."/>
            <person name="Gogarten J.P."/>
            <person name="Noll K.M."/>
        </authorList>
    </citation>
    <scope>NUCLEOTIDE SEQUENCE [LARGE SCALE GENOMIC DNA]</scope>
    <source>
        <strain evidence="5">ATCC BAA-301 / DSM 14385 / NBRC 107922 / TMO</strain>
    </source>
</reference>
<feature type="transmembrane region" description="Helical" evidence="2">
    <location>
        <begin position="78"/>
        <end position="96"/>
    </location>
</feature>
<dbReference type="AlphaFoldDB" id="A8F5Y8"/>
<feature type="transmembrane region" description="Helical" evidence="2">
    <location>
        <begin position="6"/>
        <end position="25"/>
    </location>
</feature>
<name>A8F5Y8_PSELT</name>
<reference evidence="4 5" key="1">
    <citation type="submission" date="2007-08" db="EMBL/GenBank/DDBJ databases">
        <title>Complete sequence of Thermotoga lettingae TMO.</title>
        <authorList>
            <consortium name="US DOE Joint Genome Institute"/>
            <person name="Copeland A."/>
            <person name="Lucas S."/>
            <person name="Lapidus A."/>
            <person name="Barry K."/>
            <person name="Glavina del Rio T."/>
            <person name="Dalin E."/>
            <person name="Tice H."/>
            <person name="Pitluck S."/>
            <person name="Foster B."/>
            <person name="Bruce D."/>
            <person name="Schmutz J."/>
            <person name="Larimer F."/>
            <person name="Land M."/>
            <person name="Hauser L."/>
            <person name="Kyrpides N."/>
            <person name="Mikhailova N."/>
            <person name="Nelson K."/>
            <person name="Gogarten J.P."/>
            <person name="Noll K."/>
            <person name="Richardson P."/>
        </authorList>
    </citation>
    <scope>NUCLEOTIDE SEQUENCE [LARGE SCALE GENOMIC DNA]</scope>
    <source>
        <strain evidence="5">ATCC BAA-301 / DSM 14385 / NBRC 107922 / TMO</strain>
    </source>
</reference>
<evidence type="ECO:0000256" key="2">
    <source>
        <dbReference type="SAM" id="Phobius"/>
    </source>
</evidence>
<dbReference type="Gene3D" id="3.40.50.720">
    <property type="entry name" value="NAD(P)-binding Rossmann-like Domain"/>
    <property type="match status" value="2"/>
</dbReference>
<gene>
    <name evidence="4" type="ordered locus">Tlet_1006</name>
</gene>
<dbReference type="Pfam" id="PF13727">
    <property type="entry name" value="CoA_binding_3"/>
    <property type="match status" value="1"/>
</dbReference>
<dbReference type="HOGENOM" id="CLU_013560_5_0_0"/>
<dbReference type="eggNOG" id="COG1086">
    <property type="taxonomic scope" value="Bacteria"/>
</dbReference>
<dbReference type="InterPro" id="IPR036291">
    <property type="entry name" value="NAD(P)-bd_dom_sf"/>
</dbReference>
<dbReference type="RefSeq" id="WP_012003053.1">
    <property type="nucleotide sequence ID" value="NC_009828.1"/>
</dbReference>
<dbReference type="CDD" id="cd05237">
    <property type="entry name" value="UDP_invert_4-6DH_SDR_e"/>
    <property type="match status" value="1"/>
</dbReference>
<accession>A8F5Y8</accession>
<evidence type="ECO:0000259" key="3">
    <source>
        <dbReference type="Pfam" id="PF02719"/>
    </source>
</evidence>
<dbReference type="PANTHER" id="PTHR43318:SF1">
    <property type="entry name" value="POLYSACCHARIDE BIOSYNTHESIS PROTEIN EPSC-RELATED"/>
    <property type="match status" value="1"/>
</dbReference>
<keyword evidence="5" id="KW-1185">Reference proteome</keyword>
<dbReference type="InterPro" id="IPR051203">
    <property type="entry name" value="Polysaccharide_Synthase-Rel"/>
</dbReference>
<dbReference type="InterPro" id="IPR003869">
    <property type="entry name" value="Polysac_CapD-like"/>
</dbReference>
<dbReference type="EMBL" id="CP000812">
    <property type="protein sequence ID" value="ABV33572.1"/>
    <property type="molecule type" value="Genomic_DNA"/>
</dbReference>
<evidence type="ECO:0000313" key="5">
    <source>
        <dbReference type="Proteomes" id="UP000002016"/>
    </source>
</evidence>
<keyword evidence="2" id="KW-1133">Transmembrane helix</keyword>
<keyword evidence="2" id="KW-0812">Transmembrane</keyword>
<evidence type="ECO:0000313" key="4">
    <source>
        <dbReference type="EMBL" id="ABV33572.1"/>
    </source>
</evidence>
<feature type="domain" description="Polysaccharide biosynthesis protein CapD-like" evidence="3">
    <location>
        <begin position="272"/>
        <end position="555"/>
    </location>
</feature>
<dbReference type="KEGG" id="tle:Tlet_1006"/>
<dbReference type="PANTHER" id="PTHR43318">
    <property type="entry name" value="UDP-N-ACETYLGLUCOSAMINE 4,6-DEHYDRATASE"/>
    <property type="match status" value="1"/>
</dbReference>
<dbReference type="OrthoDB" id="9803111at2"/>
<proteinExistence type="inferred from homology"/>
<organism evidence="4 5">
    <name type="scientific">Pseudothermotoga lettingae (strain ATCC BAA-301 / DSM 14385 / NBRC 107922 / TMO)</name>
    <name type="common">Thermotoga lettingae</name>
    <dbReference type="NCBI Taxonomy" id="416591"/>
    <lineage>
        <taxon>Bacteria</taxon>
        <taxon>Thermotogati</taxon>
        <taxon>Thermotogota</taxon>
        <taxon>Thermotogae</taxon>
        <taxon>Thermotogales</taxon>
        <taxon>Thermotogaceae</taxon>
        <taxon>Pseudothermotoga</taxon>
    </lineage>
</organism>
<dbReference type="Proteomes" id="UP000002016">
    <property type="component" value="Chromosome"/>
</dbReference>
<dbReference type="Pfam" id="PF02719">
    <property type="entry name" value="Polysacc_synt_2"/>
    <property type="match status" value="1"/>
</dbReference>
<keyword evidence="2" id="KW-0472">Membrane</keyword>
<dbReference type="SUPFAM" id="SSF51735">
    <property type="entry name" value="NAD(P)-binding Rossmann-fold domains"/>
    <property type="match status" value="2"/>
</dbReference>
<protein>
    <submittedName>
        <fullName evidence="4">Polysaccharide biosynthesis protein CapD</fullName>
    </submittedName>
</protein>
<comment type="similarity">
    <text evidence="1">Belongs to the polysaccharide synthase family.</text>
</comment>
<evidence type="ECO:0000256" key="1">
    <source>
        <dbReference type="ARBA" id="ARBA00007430"/>
    </source>
</evidence>
<feature type="transmembrane region" description="Helical" evidence="2">
    <location>
        <begin position="37"/>
        <end position="58"/>
    </location>
</feature>
<sequence length="599" mass="67284">MKRKMALFLIDISLTFFAGVVALFVRLGFDWPELAKYFLSIPIYCTIAAIVYIANGTYKIVWLYASFKDMVLLMRGTIIAYLLNVVFFHLTNFVVLPRSVGMMTFLGSTMILIASRFFWQWLNTVPPSAGKRVLIVGAGSAGTMLLEDFEHRPQLGKVVGFIDDSPRKIGRKIHGVPVYGPADRAMEIVEMLKIDEVIIAIPSATAEQMRRIISLINPRRVKIRTLPGIYELTDGQARAGSLRELKIEDLLGREEVKVDLQQIKSYINGKRIMVTGAGGSIGSELCRQLSKLEPSTLILLGKGENSIYKIDEELRVENPSVERIRVIADISDPTRMEQVFRLTRPQIVFHAAAHKHVPLMEENPYEALKVNTLGTKIVAELCCKFEAEKMIFISTDKAVNPSSIMGATKRLAELLLLSMNQGCKTNFVIVRFGNVIGSRGSVVPKFMDQISKGGPVTVTDQRMVRYFMSLSEAVSLVLQAGSFGTNKDLFVLDMGKPISIDELARTMILLNGLIPEQDIKIVYTGSRSGEKMSEELFYEDEFVESTKHPKVKMVKTKKKIAYEELCKSLEEMIKLSIDKPGELIEYVKRFLRSIEEGKK</sequence>